<evidence type="ECO:0000256" key="8">
    <source>
        <dbReference type="ARBA" id="ARBA00022741"/>
    </source>
</evidence>
<dbReference type="CDD" id="cd00082">
    <property type="entry name" value="HisKA"/>
    <property type="match status" value="1"/>
</dbReference>
<evidence type="ECO:0000256" key="3">
    <source>
        <dbReference type="ARBA" id="ARBA00012438"/>
    </source>
</evidence>
<keyword evidence="6" id="KW-0808">Transferase</keyword>
<dbReference type="InterPro" id="IPR008358">
    <property type="entry name" value="Sig_transdc_His_kin/Pase_MprB"/>
</dbReference>
<dbReference type="SMART" id="SM00304">
    <property type="entry name" value="HAMP"/>
    <property type="match status" value="1"/>
</dbReference>
<dbReference type="EC" id="2.7.13.3" evidence="3"/>
<comment type="caution">
    <text evidence="17">The sequence shown here is derived from an EMBL/GenBank/DDBJ whole genome shotgun (WGS) entry which is preliminary data.</text>
</comment>
<dbReference type="PANTHER" id="PTHR45528:SF1">
    <property type="entry name" value="SENSOR HISTIDINE KINASE CPXA"/>
    <property type="match status" value="1"/>
</dbReference>
<keyword evidence="9 17" id="KW-0418">Kinase</keyword>
<evidence type="ECO:0000256" key="13">
    <source>
        <dbReference type="ARBA" id="ARBA00023136"/>
    </source>
</evidence>
<keyword evidence="7 14" id="KW-0812">Transmembrane</keyword>
<dbReference type="Pfam" id="PF02518">
    <property type="entry name" value="HATPase_c"/>
    <property type="match status" value="1"/>
</dbReference>
<dbReference type="Pfam" id="PF00512">
    <property type="entry name" value="HisKA"/>
    <property type="match status" value="1"/>
</dbReference>
<dbReference type="RefSeq" id="WP_305753993.1">
    <property type="nucleotide sequence ID" value="NZ_JAPCKK010000011.1"/>
</dbReference>
<evidence type="ECO:0000256" key="1">
    <source>
        <dbReference type="ARBA" id="ARBA00000085"/>
    </source>
</evidence>
<protein>
    <recommendedName>
        <fullName evidence="3">histidine kinase</fullName>
        <ecNumber evidence="3">2.7.13.3</ecNumber>
    </recommendedName>
</protein>
<feature type="domain" description="Histidine kinase" evidence="15">
    <location>
        <begin position="151"/>
        <end position="366"/>
    </location>
</feature>
<organism evidence="17 18">
    <name type="scientific">Paenibacillus zeirhizosphaerae</name>
    <dbReference type="NCBI Taxonomy" id="2987519"/>
    <lineage>
        <taxon>Bacteria</taxon>
        <taxon>Bacillati</taxon>
        <taxon>Bacillota</taxon>
        <taxon>Bacilli</taxon>
        <taxon>Bacillales</taxon>
        <taxon>Paenibacillaceae</taxon>
        <taxon>Paenibacillus</taxon>
    </lineage>
</organism>
<evidence type="ECO:0000313" key="18">
    <source>
        <dbReference type="Proteomes" id="UP001241848"/>
    </source>
</evidence>
<evidence type="ECO:0000259" key="16">
    <source>
        <dbReference type="PROSITE" id="PS50885"/>
    </source>
</evidence>
<keyword evidence="8" id="KW-0547">Nucleotide-binding</keyword>
<keyword evidence="5" id="KW-0597">Phosphoprotein</keyword>
<dbReference type="PRINTS" id="PR01780">
    <property type="entry name" value="LANTIREGPROT"/>
</dbReference>
<dbReference type="InterPro" id="IPR003661">
    <property type="entry name" value="HisK_dim/P_dom"/>
</dbReference>
<reference evidence="17 18" key="1">
    <citation type="submission" date="2022-10" db="EMBL/GenBank/DDBJ databases">
        <title>Paenibacillus description and whole genome data of maize root bacterial community.</title>
        <authorList>
            <person name="Marton D."/>
            <person name="Farkas M."/>
            <person name="Cserhati M."/>
        </authorList>
    </citation>
    <scope>NUCLEOTIDE SEQUENCE [LARGE SCALE GENOMIC DNA]</scope>
    <source>
        <strain evidence="17 18">P96</strain>
    </source>
</reference>
<dbReference type="PROSITE" id="PS50109">
    <property type="entry name" value="HIS_KIN"/>
    <property type="match status" value="1"/>
</dbReference>
<evidence type="ECO:0000256" key="12">
    <source>
        <dbReference type="ARBA" id="ARBA00023012"/>
    </source>
</evidence>
<evidence type="ECO:0000313" key="17">
    <source>
        <dbReference type="EMBL" id="MDP4096379.1"/>
    </source>
</evidence>
<dbReference type="InterPro" id="IPR003594">
    <property type="entry name" value="HATPase_dom"/>
</dbReference>
<dbReference type="InterPro" id="IPR005467">
    <property type="entry name" value="His_kinase_dom"/>
</dbReference>
<name>A0ABT9FNS6_9BACL</name>
<dbReference type="Pfam" id="PF00672">
    <property type="entry name" value="HAMP"/>
    <property type="match status" value="1"/>
</dbReference>
<sequence length="368" mass="41507">MAKIINRLRLKHMTLLQSFIFLCCLMLIIVLAVITLEFGWAESIRLRLTDRSSVNDWVLPSLVAVVLLTVAVGIVLMASLFYRWKLKRPLEMLMKASENISANDLGFHISYDSQDEMGELCRVFENMRGQLEKNHKTLWRSVEERKQLNAIFAHDLRTPLSVLKGYVEFLTTYLPQNKISEEKLLDTIQTMKVHIVRLESYTEAMNSIQKLEEMPVRSHAFEVDQLISLLNDSARQITKQRGKAFGSSMAADSKKIAVDTHVVLQVFENLLANAARYASSHVSIHYSVSKSFFSITVTDDGVGFSDTALQKAMLPFYRGEVWDANEHHGLGLYICKVLCEKHEGSLQIDNGSDGGGSVTASFLNGVDK</sequence>
<proteinExistence type="predicted"/>
<evidence type="ECO:0000256" key="9">
    <source>
        <dbReference type="ARBA" id="ARBA00022777"/>
    </source>
</evidence>
<evidence type="ECO:0000256" key="11">
    <source>
        <dbReference type="ARBA" id="ARBA00022989"/>
    </source>
</evidence>
<evidence type="ECO:0000259" key="15">
    <source>
        <dbReference type="PROSITE" id="PS50109"/>
    </source>
</evidence>
<evidence type="ECO:0000256" key="7">
    <source>
        <dbReference type="ARBA" id="ARBA00022692"/>
    </source>
</evidence>
<dbReference type="CDD" id="cd06225">
    <property type="entry name" value="HAMP"/>
    <property type="match status" value="1"/>
</dbReference>
<evidence type="ECO:0000256" key="14">
    <source>
        <dbReference type="SAM" id="Phobius"/>
    </source>
</evidence>
<dbReference type="Proteomes" id="UP001241848">
    <property type="component" value="Unassembled WGS sequence"/>
</dbReference>
<comment type="catalytic activity">
    <reaction evidence="1">
        <text>ATP + protein L-histidine = ADP + protein N-phospho-L-histidine.</text>
        <dbReference type="EC" id="2.7.13.3"/>
    </reaction>
</comment>
<keyword evidence="4" id="KW-1003">Cell membrane</keyword>
<keyword evidence="18" id="KW-1185">Reference proteome</keyword>
<dbReference type="Gene3D" id="3.30.565.10">
    <property type="entry name" value="Histidine kinase-like ATPase, C-terminal domain"/>
    <property type="match status" value="1"/>
</dbReference>
<evidence type="ECO:0000256" key="10">
    <source>
        <dbReference type="ARBA" id="ARBA00022840"/>
    </source>
</evidence>
<dbReference type="SUPFAM" id="SSF55874">
    <property type="entry name" value="ATPase domain of HSP90 chaperone/DNA topoisomerase II/histidine kinase"/>
    <property type="match status" value="1"/>
</dbReference>
<gene>
    <name evidence="17" type="ORF">OIN60_06300</name>
</gene>
<dbReference type="SMART" id="SM00387">
    <property type="entry name" value="HATPase_c"/>
    <property type="match status" value="1"/>
</dbReference>
<evidence type="ECO:0000256" key="6">
    <source>
        <dbReference type="ARBA" id="ARBA00022679"/>
    </source>
</evidence>
<feature type="domain" description="HAMP" evidence="16">
    <location>
        <begin position="84"/>
        <end position="136"/>
    </location>
</feature>
<dbReference type="PANTHER" id="PTHR45528">
    <property type="entry name" value="SENSOR HISTIDINE KINASE CPXA"/>
    <property type="match status" value="1"/>
</dbReference>
<comment type="subcellular location">
    <subcellularLocation>
        <location evidence="2">Cell membrane</location>
        <topology evidence="2">Multi-pass membrane protein</topology>
    </subcellularLocation>
</comment>
<keyword evidence="12" id="KW-0902">Two-component regulatory system</keyword>
<dbReference type="Gene3D" id="6.10.340.10">
    <property type="match status" value="1"/>
</dbReference>
<evidence type="ECO:0000256" key="2">
    <source>
        <dbReference type="ARBA" id="ARBA00004651"/>
    </source>
</evidence>
<dbReference type="PROSITE" id="PS50885">
    <property type="entry name" value="HAMP"/>
    <property type="match status" value="1"/>
</dbReference>
<dbReference type="GO" id="GO:0016301">
    <property type="term" value="F:kinase activity"/>
    <property type="evidence" value="ECO:0007669"/>
    <property type="project" value="UniProtKB-KW"/>
</dbReference>
<accession>A0ABT9FNS6</accession>
<feature type="transmembrane region" description="Helical" evidence="14">
    <location>
        <begin position="61"/>
        <end position="82"/>
    </location>
</feature>
<dbReference type="EMBL" id="JAPCKK010000011">
    <property type="protein sequence ID" value="MDP4096379.1"/>
    <property type="molecule type" value="Genomic_DNA"/>
</dbReference>
<keyword evidence="13 14" id="KW-0472">Membrane</keyword>
<dbReference type="Gene3D" id="1.10.287.130">
    <property type="match status" value="1"/>
</dbReference>
<dbReference type="InterPro" id="IPR003660">
    <property type="entry name" value="HAMP_dom"/>
</dbReference>
<dbReference type="SUPFAM" id="SSF47384">
    <property type="entry name" value="Homodimeric domain of signal transducing histidine kinase"/>
    <property type="match status" value="1"/>
</dbReference>
<dbReference type="SMART" id="SM00388">
    <property type="entry name" value="HisKA"/>
    <property type="match status" value="1"/>
</dbReference>
<evidence type="ECO:0000256" key="5">
    <source>
        <dbReference type="ARBA" id="ARBA00022553"/>
    </source>
</evidence>
<feature type="transmembrane region" description="Helical" evidence="14">
    <location>
        <begin position="20"/>
        <end position="41"/>
    </location>
</feature>
<dbReference type="InterPro" id="IPR036097">
    <property type="entry name" value="HisK_dim/P_sf"/>
</dbReference>
<keyword evidence="10" id="KW-0067">ATP-binding</keyword>
<dbReference type="InterPro" id="IPR036890">
    <property type="entry name" value="HATPase_C_sf"/>
</dbReference>
<dbReference type="InterPro" id="IPR050398">
    <property type="entry name" value="HssS/ArlS-like"/>
</dbReference>
<keyword evidence="11 14" id="KW-1133">Transmembrane helix</keyword>
<evidence type="ECO:0000256" key="4">
    <source>
        <dbReference type="ARBA" id="ARBA00022475"/>
    </source>
</evidence>
<dbReference type="SUPFAM" id="SSF158472">
    <property type="entry name" value="HAMP domain-like"/>
    <property type="match status" value="1"/>
</dbReference>